<dbReference type="GO" id="GO:0046872">
    <property type="term" value="F:metal ion binding"/>
    <property type="evidence" value="ECO:0007669"/>
    <property type="project" value="UniProtKB-KW"/>
</dbReference>
<evidence type="ECO:0000256" key="7">
    <source>
        <dbReference type="ARBA" id="ARBA00022801"/>
    </source>
</evidence>
<reference evidence="9" key="1">
    <citation type="journal article" date="2021" name="Nat. Commun.">
        <title>Genetic determinants of endophytism in the Arabidopsis root mycobiome.</title>
        <authorList>
            <person name="Mesny F."/>
            <person name="Miyauchi S."/>
            <person name="Thiergart T."/>
            <person name="Pickel B."/>
            <person name="Atanasova L."/>
            <person name="Karlsson M."/>
            <person name="Huettel B."/>
            <person name="Barry K.W."/>
            <person name="Haridas S."/>
            <person name="Chen C."/>
            <person name="Bauer D."/>
            <person name="Andreopoulos W."/>
            <person name="Pangilinan J."/>
            <person name="LaButti K."/>
            <person name="Riley R."/>
            <person name="Lipzen A."/>
            <person name="Clum A."/>
            <person name="Drula E."/>
            <person name="Henrissat B."/>
            <person name="Kohler A."/>
            <person name="Grigoriev I.V."/>
            <person name="Martin F.M."/>
            <person name="Hacquard S."/>
        </authorList>
    </citation>
    <scope>NUCLEOTIDE SEQUENCE</scope>
    <source>
        <strain evidence="9">MPI-SDFR-AT-0120</strain>
    </source>
</reference>
<evidence type="ECO:0000259" key="8">
    <source>
        <dbReference type="PROSITE" id="PS50879"/>
    </source>
</evidence>
<protein>
    <recommendedName>
        <fullName evidence="3">ribonuclease H</fullName>
        <ecNumber evidence="3">3.1.26.4</ecNumber>
    </recommendedName>
</protein>
<dbReference type="InterPro" id="IPR036397">
    <property type="entry name" value="RNaseH_sf"/>
</dbReference>
<dbReference type="InterPro" id="IPR002156">
    <property type="entry name" value="RNaseH_domain"/>
</dbReference>
<evidence type="ECO:0000256" key="5">
    <source>
        <dbReference type="ARBA" id="ARBA00022723"/>
    </source>
</evidence>
<evidence type="ECO:0000256" key="4">
    <source>
        <dbReference type="ARBA" id="ARBA00022722"/>
    </source>
</evidence>
<dbReference type="Proteomes" id="UP000813461">
    <property type="component" value="Unassembled WGS sequence"/>
</dbReference>
<keyword evidence="7" id="KW-0378">Hydrolase</keyword>
<dbReference type="PANTHER" id="PTHR10642">
    <property type="entry name" value="RIBONUCLEASE H1"/>
    <property type="match status" value="1"/>
</dbReference>
<dbReference type="PANTHER" id="PTHR10642:SF26">
    <property type="entry name" value="RIBONUCLEASE H1"/>
    <property type="match status" value="1"/>
</dbReference>
<evidence type="ECO:0000256" key="6">
    <source>
        <dbReference type="ARBA" id="ARBA00022759"/>
    </source>
</evidence>
<keyword evidence="10" id="KW-1185">Reference proteome</keyword>
<evidence type="ECO:0000313" key="9">
    <source>
        <dbReference type="EMBL" id="KAH7080857.1"/>
    </source>
</evidence>
<evidence type="ECO:0000256" key="2">
    <source>
        <dbReference type="ARBA" id="ARBA00005300"/>
    </source>
</evidence>
<dbReference type="AlphaFoldDB" id="A0A8K0R2B5"/>
<feature type="domain" description="RNase H type-1" evidence="8">
    <location>
        <begin position="103"/>
        <end position="262"/>
    </location>
</feature>
<dbReference type="CDD" id="cd09276">
    <property type="entry name" value="Rnase_HI_RT_non_LTR"/>
    <property type="match status" value="1"/>
</dbReference>
<keyword evidence="6" id="KW-0255">Endonuclease</keyword>
<dbReference type="Pfam" id="PF00075">
    <property type="entry name" value="RNase_H"/>
    <property type="match status" value="1"/>
</dbReference>
<dbReference type="EMBL" id="JAGMVJ010000015">
    <property type="protein sequence ID" value="KAH7080857.1"/>
    <property type="molecule type" value="Genomic_DNA"/>
</dbReference>
<evidence type="ECO:0000313" key="10">
    <source>
        <dbReference type="Proteomes" id="UP000813461"/>
    </source>
</evidence>
<sequence>MTRVTRSTAKEQWPAATIQSRRLKVGPSVSRVPEEVAAAREKLQQMEPWKQERGVHRRRLERLSIQILGPWPKYTGHIQIPDSITARMNDDQRLSDIAEYMKMVPTIVYWVDGSHSGSVGLYPGFMGAGVVWQDGAYQFAASYRLGRNVGCANDAELFAIAAALGLAKKNVEKAVAKGKDRHRYPQLVRIYSDSQSVLLDLPKTTPRILGPLLTQRTALEAIYDRTAWLTDHGVRVELIWVKGHSRSEGNKEADRLASQAIREQVRRLRESWCDEHDDTFEETKTEVDVPYHFKELGEDWVDEWLWRANGSGMRRRHALPKFDRQLPYEVDSDAEEDEDEDVFEQGEVVQEDHELGDDDYEIGENDHEVREEEHEIGEQNHDVEEEGHDVGTRKVDLGDQILEWVAVHLEEFDIELQLERQIQEDIAMREESRALFG</sequence>
<dbReference type="GO" id="GO:0043137">
    <property type="term" value="P:DNA replication, removal of RNA primer"/>
    <property type="evidence" value="ECO:0007669"/>
    <property type="project" value="TreeGrafter"/>
</dbReference>
<comment type="caution">
    <text evidence="9">The sequence shown here is derived from an EMBL/GenBank/DDBJ whole genome shotgun (WGS) entry which is preliminary data.</text>
</comment>
<name>A0A8K0R2B5_9PLEO</name>
<dbReference type="EC" id="3.1.26.4" evidence="3"/>
<comment type="catalytic activity">
    <reaction evidence="1">
        <text>Endonucleolytic cleavage to 5'-phosphomonoester.</text>
        <dbReference type="EC" id="3.1.26.4"/>
    </reaction>
</comment>
<dbReference type="InterPro" id="IPR012337">
    <property type="entry name" value="RNaseH-like_sf"/>
</dbReference>
<evidence type="ECO:0000256" key="3">
    <source>
        <dbReference type="ARBA" id="ARBA00012180"/>
    </source>
</evidence>
<dbReference type="GO" id="GO:0004523">
    <property type="term" value="F:RNA-DNA hybrid ribonuclease activity"/>
    <property type="evidence" value="ECO:0007669"/>
    <property type="project" value="UniProtKB-EC"/>
</dbReference>
<dbReference type="OrthoDB" id="4729724at2759"/>
<comment type="similarity">
    <text evidence="2">Belongs to the RNase H family.</text>
</comment>
<gene>
    <name evidence="9" type="ORF">FB567DRAFT_114297</name>
</gene>
<dbReference type="Gene3D" id="3.30.420.10">
    <property type="entry name" value="Ribonuclease H-like superfamily/Ribonuclease H"/>
    <property type="match status" value="1"/>
</dbReference>
<evidence type="ECO:0000256" key="1">
    <source>
        <dbReference type="ARBA" id="ARBA00000077"/>
    </source>
</evidence>
<dbReference type="InterPro" id="IPR050092">
    <property type="entry name" value="RNase_H"/>
</dbReference>
<proteinExistence type="inferred from homology"/>
<keyword evidence="5" id="KW-0479">Metal-binding</keyword>
<dbReference type="SUPFAM" id="SSF53098">
    <property type="entry name" value="Ribonuclease H-like"/>
    <property type="match status" value="1"/>
</dbReference>
<dbReference type="GO" id="GO:0003676">
    <property type="term" value="F:nucleic acid binding"/>
    <property type="evidence" value="ECO:0007669"/>
    <property type="project" value="InterPro"/>
</dbReference>
<accession>A0A8K0R2B5</accession>
<organism evidence="9 10">
    <name type="scientific">Paraphoma chrysanthemicola</name>
    <dbReference type="NCBI Taxonomy" id="798071"/>
    <lineage>
        <taxon>Eukaryota</taxon>
        <taxon>Fungi</taxon>
        <taxon>Dikarya</taxon>
        <taxon>Ascomycota</taxon>
        <taxon>Pezizomycotina</taxon>
        <taxon>Dothideomycetes</taxon>
        <taxon>Pleosporomycetidae</taxon>
        <taxon>Pleosporales</taxon>
        <taxon>Pleosporineae</taxon>
        <taxon>Phaeosphaeriaceae</taxon>
        <taxon>Paraphoma</taxon>
    </lineage>
</organism>
<keyword evidence="4" id="KW-0540">Nuclease</keyword>
<dbReference type="PROSITE" id="PS50879">
    <property type="entry name" value="RNASE_H_1"/>
    <property type="match status" value="1"/>
</dbReference>